<feature type="non-terminal residue" evidence="1">
    <location>
        <position position="1"/>
    </location>
</feature>
<dbReference type="Proteomes" id="UP000551848">
    <property type="component" value="Unassembled WGS sequence"/>
</dbReference>
<organism evidence="1 2">
    <name type="scientific">SAR86 cluster bacterium</name>
    <dbReference type="NCBI Taxonomy" id="2030880"/>
    <lineage>
        <taxon>Bacteria</taxon>
        <taxon>Pseudomonadati</taxon>
        <taxon>Pseudomonadota</taxon>
        <taxon>Gammaproteobacteria</taxon>
        <taxon>SAR86 cluster</taxon>
    </lineage>
</organism>
<reference evidence="1 2" key="1">
    <citation type="submission" date="2020-06" db="EMBL/GenBank/DDBJ databases">
        <title>Dysbiosis in marine aquaculture revealed through microbiome analysis: reverse ecology for environmental sustainability.</title>
        <authorList>
            <person name="Haro-Moreno J.M."/>
            <person name="Coutinho F.H."/>
            <person name="Zaragoza-Solas A."/>
            <person name="Picazo A."/>
            <person name="Almagro-Moreno S."/>
            <person name="Lopez-Perez M."/>
        </authorList>
    </citation>
    <scope>NUCLEOTIDE SEQUENCE [LARGE SCALE GENOMIC DNA]</scope>
    <source>
        <strain evidence="1">MCMED-G41</strain>
    </source>
</reference>
<dbReference type="PANTHER" id="PTHR30605">
    <property type="entry name" value="ANHYDRO-N-ACETYLMURAMIC ACID KINASE"/>
    <property type="match status" value="1"/>
</dbReference>
<dbReference type="EMBL" id="JACETL010000033">
    <property type="protein sequence ID" value="MBA4692724.1"/>
    <property type="molecule type" value="Genomic_DNA"/>
</dbReference>
<dbReference type="Pfam" id="PF03702">
    <property type="entry name" value="AnmK"/>
    <property type="match status" value="1"/>
</dbReference>
<dbReference type="GO" id="GO:0016301">
    <property type="term" value="F:kinase activity"/>
    <property type="evidence" value="ECO:0007669"/>
    <property type="project" value="UniProtKB-KW"/>
</dbReference>
<dbReference type="GO" id="GO:0009254">
    <property type="term" value="P:peptidoglycan turnover"/>
    <property type="evidence" value="ECO:0007669"/>
    <property type="project" value="InterPro"/>
</dbReference>
<dbReference type="InterPro" id="IPR005338">
    <property type="entry name" value="Anhydro_N_Ac-Mur_kinase"/>
</dbReference>
<keyword evidence="1" id="KW-0808">Transferase</keyword>
<proteinExistence type="predicted"/>
<name>A0A838XVV0_9GAMM</name>
<keyword evidence="1" id="KW-0418">Kinase</keyword>
<dbReference type="AlphaFoldDB" id="A0A838XVV0"/>
<dbReference type="InterPro" id="IPR043129">
    <property type="entry name" value="ATPase_NBD"/>
</dbReference>
<dbReference type="Gene3D" id="3.30.420.40">
    <property type="match status" value="2"/>
</dbReference>
<dbReference type="SUPFAM" id="SSF53067">
    <property type="entry name" value="Actin-like ATPase domain"/>
    <property type="match status" value="1"/>
</dbReference>
<dbReference type="PANTHER" id="PTHR30605:SF0">
    <property type="entry name" value="ANHYDRO-N-ACETYLMURAMIC ACID KINASE"/>
    <property type="match status" value="1"/>
</dbReference>
<protein>
    <submittedName>
        <fullName evidence="1">Anhydro-N-acetylmuramic acid kinase</fullName>
    </submittedName>
</protein>
<sequence>MSGTSHDGIDICALSITNKKTKLLTFGSYKYPDRLRKDISDVIQHQKLSLNKYFELDKKIGLAFAKSINKFLVKNCIDKNNIIAVGLSGQTLFHAPKVKYPFSIQAGDPKIVSMKCELDVVSDFRNDHISLGGEGAPLVPEFHQNIFARRNSSLVILNIGGISNFTFLDGKENFYGSDCGPGNALLDAYCQNYLNLPYDKNGELAKNGKVHNQSLEKMLQHPFFKKRHPKSTGKEVFNIKFIPKQLLRKSSYDVLATLTELTASCIAKSLNSQKKLPDQGILCGGGIKNKFLVNSIQRLSKIDLASSNEFGFNPQAIEAMAFGWMARQRIYKNPLYVRDKKGLLGKITRSKQ</sequence>
<comment type="caution">
    <text evidence="1">The sequence shown here is derived from an EMBL/GenBank/DDBJ whole genome shotgun (WGS) entry which is preliminary data.</text>
</comment>
<accession>A0A838XVV0</accession>
<evidence type="ECO:0000313" key="2">
    <source>
        <dbReference type="Proteomes" id="UP000551848"/>
    </source>
</evidence>
<dbReference type="GO" id="GO:0005524">
    <property type="term" value="F:ATP binding"/>
    <property type="evidence" value="ECO:0007669"/>
    <property type="project" value="InterPro"/>
</dbReference>
<dbReference type="GO" id="GO:0006040">
    <property type="term" value="P:amino sugar metabolic process"/>
    <property type="evidence" value="ECO:0007669"/>
    <property type="project" value="InterPro"/>
</dbReference>
<evidence type="ECO:0000313" key="1">
    <source>
        <dbReference type="EMBL" id="MBA4692724.1"/>
    </source>
</evidence>
<dbReference type="GO" id="GO:0016773">
    <property type="term" value="F:phosphotransferase activity, alcohol group as acceptor"/>
    <property type="evidence" value="ECO:0007669"/>
    <property type="project" value="InterPro"/>
</dbReference>
<gene>
    <name evidence="1" type="ORF">H2072_03140</name>
</gene>